<gene>
    <name evidence="1" type="ORF">L917_04086</name>
</gene>
<name>W2LNB3_PHYNI</name>
<reference evidence="1" key="1">
    <citation type="submission" date="2013-11" db="EMBL/GenBank/DDBJ databases">
        <title>The Genome Sequence of Phytophthora parasitica CHvinca01.</title>
        <authorList>
            <consortium name="The Broad Institute Genomics Platform"/>
            <person name="Russ C."/>
            <person name="Tyler B."/>
            <person name="Panabieres F."/>
            <person name="Shan W."/>
            <person name="Tripathy S."/>
            <person name="Grunwald N."/>
            <person name="Machado M."/>
            <person name="Johnson C.S."/>
            <person name="Arredondo F."/>
            <person name="Hong C."/>
            <person name="Coffey M."/>
            <person name="Young S.K."/>
            <person name="Zeng Q."/>
            <person name="Gargeya S."/>
            <person name="Fitzgerald M."/>
            <person name="Abouelleil A."/>
            <person name="Alvarado L."/>
            <person name="Chapman S.B."/>
            <person name="Gainer-Dewar J."/>
            <person name="Goldberg J."/>
            <person name="Griggs A."/>
            <person name="Gujja S."/>
            <person name="Hansen M."/>
            <person name="Howarth C."/>
            <person name="Imamovic A."/>
            <person name="Ireland A."/>
            <person name="Larimer J."/>
            <person name="McCowan C."/>
            <person name="Murphy C."/>
            <person name="Pearson M."/>
            <person name="Poon T.W."/>
            <person name="Priest M."/>
            <person name="Roberts A."/>
            <person name="Saif S."/>
            <person name="Shea T."/>
            <person name="Sykes S."/>
            <person name="Wortman J."/>
            <person name="Nusbaum C."/>
            <person name="Birren B."/>
        </authorList>
    </citation>
    <scope>NUCLEOTIDE SEQUENCE [LARGE SCALE GENOMIC DNA]</scope>
    <source>
        <strain evidence="1">CHvinca01</strain>
    </source>
</reference>
<organism evidence="1">
    <name type="scientific">Phytophthora nicotianae</name>
    <name type="common">Potato buckeye rot agent</name>
    <name type="synonym">Phytophthora parasitica</name>
    <dbReference type="NCBI Taxonomy" id="4792"/>
    <lineage>
        <taxon>Eukaryota</taxon>
        <taxon>Sar</taxon>
        <taxon>Stramenopiles</taxon>
        <taxon>Oomycota</taxon>
        <taxon>Peronosporomycetes</taxon>
        <taxon>Peronosporales</taxon>
        <taxon>Peronosporaceae</taxon>
        <taxon>Phytophthora</taxon>
    </lineage>
</organism>
<evidence type="ECO:0000313" key="1">
    <source>
        <dbReference type="EMBL" id="ETL98942.1"/>
    </source>
</evidence>
<dbReference type="EMBL" id="KI678437">
    <property type="protein sequence ID" value="ETL98942.1"/>
    <property type="molecule type" value="Genomic_DNA"/>
</dbReference>
<protein>
    <submittedName>
        <fullName evidence="1">Uncharacterized protein</fullName>
    </submittedName>
</protein>
<sequence length="55" mass="5915">MDNRPVHFIATGYSTQPATLSRRADADIVEAPTPQLVKDYQDGMGGADGQGQIPR</sequence>
<proteinExistence type="predicted"/>
<dbReference type="AlphaFoldDB" id="W2LNB3"/>
<accession>W2LNB3</accession>
<dbReference type="Proteomes" id="UP000054423">
    <property type="component" value="Unassembled WGS sequence"/>
</dbReference>
<dbReference type="OrthoDB" id="128286at2759"/>